<organism evidence="2 3">
    <name type="scientific">candidate division WOR-1 bacterium RIFOXYB2_FULL_37_13</name>
    <dbReference type="NCBI Taxonomy" id="1802579"/>
    <lineage>
        <taxon>Bacteria</taxon>
        <taxon>Bacillati</taxon>
        <taxon>Saganbacteria</taxon>
    </lineage>
</organism>
<dbReference type="Proteomes" id="UP000178417">
    <property type="component" value="Unassembled WGS sequence"/>
</dbReference>
<dbReference type="InterPro" id="IPR041633">
    <property type="entry name" value="Polbeta"/>
</dbReference>
<proteinExistence type="predicted"/>
<evidence type="ECO:0000313" key="3">
    <source>
        <dbReference type="Proteomes" id="UP000178417"/>
    </source>
</evidence>
<accession>A0A1F4SWM8</accession>
<dbReference type="EMBL" id="MEUB01000006">
    <property type="protein sequence ID" value="OGC24832.1"/>
    <property type="molecule type" value="Genomic_DNA"/>
</dbReference>
<reference evidence="2 3" key="1">
    <citation type="journal article" date="2016" name="Nat. Commun.">
        <title>Thousands of microbial genomes shed light on interconnected biogeochemical processes in an aquifer system.</title>
        <authorList>
            <person name="Anantharaman K."/>
            <person name="Brown C.T."/>
            <person name="Hug L.A."/>
            <person name="Sharon I."/>
            <person name="Castelle C.J."/>
            <person name="Probst A.J."/>
            <person name="Thomas B.C."/>
            <person name="Singh A."/>
            <person name="Wilkins M.J."/>
            <person name="Karaoz U."/>
            <person name="Brodie E.L."/>
            <person name="Williams K.H."/>
            <person name="Hubbard S.S."/>
            <person name="Banfield J.F."/>
        </authorList>
    </citation>
    <scope>NUCLEOTIDE SEQUENCE [LARGE SCALE GENOMIC DNA]</scope>
</reference>
<evidence type="ECO:0000313" key="2">
    <source>
        <dbReference type="EMBL" id="OGC24832.1"/>
    </source>
</evidence>
<comment type="caution">
    <text evidence="2">The sequence shown here is derived from an EMBL/GenBank/DDBJ whole genome shotgun (WGS) entry which is preliminary data.</text>
</comment>
<dbReference type="CDD" id="cd05403">
    <property type="entry name" value="NT_KNTase_like"/>
    <property type="match status" value="1"/>
</dbReference>
<name>A0A1F4SWM8_UNCSA</name>
<dbReference type="SUPFAM" id="SSF81301">
    <property type="entry name" value="Nucleotidyltransferase"/>
    <property type="match status" value="1"/>
</dbReference>
<dbReference type="Pfam" id="PF18765">
    <property type="entry name" value="Polbeta"/>
    <property type="match status" value="1"/>
</dbReference>
<feature type="domain" description="Polymerase beta nucleotidyltransferase" evidence="1">
    <location>
        <begin position="11"/>
        <end position="111"/>
    </location>
</feature>
<dbReference type="PANTHER" id="PTHR43449:SF1">
    <property type="entry name" value="POLYMERASE BETA NUCLEOTIDYLTRANSFERASE DOMAIN-CONTAINING PROTEIN"/>
    <property type="match status" value="1"/>
</dbReference>
<dbReference type="PANTHER" id="PTHR43449">
    <property type="entry name" value="NUCLEOTIDYLTRANSFERASE"/>
    <property type="match status" value="1"/>
</dbReference>
<dbReference type="AlphaFoldDB" id="A0A1F4SWM8"/>
<dbReference type="InterPro" id="IPR043519">
    <property type="entry name" value="NT_sf"/>
</dbReference>
<gene>
    <name evidence="2" type="ORF">A2310_03735</name>
</gene>
<sequence length="111" mass="12737">MANKKTKLKKNIKSFLEEFSKIGTINQAILFGSYAKGTSQKWSDIDLAIISKVFENKNKFQRLVMLGKLAWKSKTTEIEALGFTPKEYKENNELDILSEIKRTGKVIYSKN</sequence>
<dbReference type="STRING" id="1802579.A2310_03735"/>
<evidence type="ECO:0000259" key="1">
    <source>
        <dbReference type="Pfam" id="PF18765"/>
    </source>
</evidence>
<dbReference type="Gene3D" id="3.30.460.10">
    <property type="entry name" value="Beta Polymerase, domain 2"/>
    <property type="match status" value="1"/>
</dbReference>
<protein>
    <recommendedName>
        <fullName evidence="1">Polymerase beta nucleotidyltransferase domain-containing protein</fullName>
    </recommendedName>
</protein>